<keyword evidence="6" id="KW-0560">Oxidoreductase</keyword>
<name>A0ABR4CFX9_9HELO</name>
<evidence type="ECO:0008006" key="10">
    <source>
        <dbReference type="Google" id="ProtNLM"/>
    </source>
</evidence>
<accession>A0ABR4CFX9</accession>
<protein>
    <recommendedName>
        <fullName evidence="10">Phytanoyl-CoA dioxygenase</fullName>
    </recommendedName>
</protein>
<evidence type="ECO:0000256" key="6">
    <source>
        <dbReference type="ARBA" id="ARBA00023002"/>
    </source>
</evidence>
<evidence type="ECO:0000313" key="9">
    <source>
        <dbReference type="Proteomes" id="UP001595075"/>
    </source>
</evidence>
<evidence type="ECO:0000256" key="4">
    <source>
        <dbReference type="ARBA" id="ARBA00022723"/>
    </source>
</evidence>
<organism evidence="8 9">
    <name type="scientific">Oculimacula yallundae</name>
    <dbReference type="NCBI Taxonomy" id="86028"/>
    <lineage>
        <taxon>Eukaryota</taxon>
        <taxon>Fungi</taxon>
        <taxon>Dikarya</taxon>
        <taxon>Ascomycota</taxon>
        <taxon>Pezizomycotina</taxon>
        <taxon>Leotiomycetes</taxon>
        <taxon>Helotiales</taxon>
        <taxon>Ploettnerulaceae</taxon>
        <taxon>Oculimacula</taxon>
    </lineage>
</organism>
<keyword evidence="9" id="KW-1185">Reference proteome</keyword>
<reference evidence="8 9" key="1">
    <citation type="journal article" date="2024" name="Commun. Biol.">
        <title>Comparative genomic analysis of thermophilic fungi reveals convergent evolutionary adaptations and gene losses.</title>
        <authorList>
            <person name="Steindorff A.S."/>
            <person name="Aguilar-Pontes M.V."/>
            <person name="Robinson A.J."/>
            <person name="Andreopoulos B."/>
            <person name="LaButti K."/>
            <person name="Kuo A."/>
            <person name="Mondo S."/>
            <person name="Riley R."/>
            <person name="Otillar R."/>
            <person name="Haridas S."/>
            <person name="Lipzen A."/>
            <person name="Grimwood J."/>
            <person name="Schmutz J."/>
            <person name="Clum A."/>
            <person name="Reid I.D."/>
            <person name="Moisan M.C."/>
            <person name="Butler G."/>
            <person name="Nguyen T.T.M."/>
            <person name="Dewar K."/>
            <person name="Conant G."/>
            <person name="Drula E."/>
            <person name="Henrissat B."/>
            <person name="Hansel C."/>
            <person name="Singer S."/>
            <person name="Hutchinson M.I."/>
            <person name="de Vries R.P."/>
            <person name="Natvig D.O."/>
            <person name="Powell A.J."/>
            <person name="Tsang A."/>
            <person name="Grigoriev I.V."/>
        </authorList>
    </citation>
    <scope>NUCLEOTIDE SEQUENCE [LARGE SCALE GENOMIC DNA]</scope>
    <source>
        <strain evidence="8 9">CBS 494.80</strain>
    </source>
</reference>
<dbReference type="SUPFAM" id="SSF51197">
    <property type="entry name" value="Clavaminate synthase-like"/>
    <property type="match status" value="1"/>
</dbReference>
<dbReference type="PANTHER" id="PTHR20883:SF45">
    <property type="entry name" value="PHYTANOYL-COA DIOXYGENASE FAMILY PROTEIN"/>
    <property type="match status" value="1"/>
</dbReference>
<proteinExistence type="inferred from homology"/>
<comment type="cofactor">
    <cofactor evidence="1">
        <name>Fe cation</name>
        <dbReference type="ChEBI" id="CHEBI:24875"/>
    </cofactor>
</comment>
<dbReference type="Pfam" id="PF05721">
    <property type="entry name" value="PhyH"/>
    <property type="match status" value="1"/>
</dbReference>
<evidence type="ECO:0000256" key="5">
    <source>
        <dbReference type="ARBA" id="ARBA00022964"/>
    </source>
</evidence>
<comment type="similarity">
    <text evidence="2">Belongs to the PhyH family.</text>
</comment>
<keyword evidence="7" id="KW-0408">Iron</keyword>
<dbReference type="Gene3D" id="2.60.120.620">
    <property type="entry name" value="q2cbj1_9rhob like domain"/>
    <property type="match status" value="1"/>
</dbReference>
<dbReference type="EMBL" id="JAZHXI010000009">
    <property type="protein sequence ID" value="KAL2068432.1"/>
    <property type="molecule type" value="Genomic_DNA"/>
</dbReference>
<gene>
    <name evidence="8" type="ORF">VTL71DRAFT_16530</name>
</gene>
<keyword evidence="5" id="KW-0223">Dioxygenase</keyword>
<dbReference type="PANTHER" id="PTHR20883">
    <property type="entry name" value="PHYTANOYL-COA DIOXYGENASE DOMAIN CONTAINING 1"/>
    <property type="match status" value="1"/>
</dbReference>
<comment type="subunit">
    <text evidence="3">Homodimer.</text>
</comment>
<evidence type="ECO:0000256" key="7">
    <source>
        <dbReference type="ARBA" id="ARBA00023004"/>
    </source>
</evidence>
<evidence type="ECO:0000313" key="8">
    <source>
        <dbReference type="EMBL" id="KAL2068432.1"/>
    </source>
</evidence>
<keyword evidence="4" id="KW-0479">Metal-binding</keyword>
<dbReference type="InterPro" id="IPR008775">
    <property type="entry name" value="Phytyl_CoA_dOase-like"/>
</dbReference>
<evidence type="ECO:0000256" key="2">
    <source>
        <dbReference type="ARBA" id="ARBA00005830"/>
    </source>
</evidence>
<comment type="caution">
    <text evidence="8">The sequence shown here is derived from an EMBL/GenBank/DDBJ whole genome shotgun (WGS) entry which is preliminary data.</text>
</comment>
<sequence length="328" mass="36748">MPSTEDQTSSPKVDEFDRHTVTGDQLVKSIIVNGGVIIRNFLDIDAVKTIEHDVRPYIDADKSWSGEFFPKQTRRVTGLAAKSPTFLNSMIMDPLWNYLTRSLLTSRHTSWAGQEQHTSVSLPQVSATIVFSIGPGAKDQVLHRDDGNSHNVLPEITIDQYKPARDETIGLFVAGSKTTRQNGATRFVPRSHLQHTFTKPPNDSVDPDVCIYAEMDPGDAFMMLGSCYHGGSANKTVDQERLVFATFSTKGYLRQEENQYLVLSKEQVLSLDEATQRELGYSVSEPYVGWIEYTQPFLYLKDGIKRHDDLAGQIAKTEEGFRDVKVVA</sequence>
<evidence type="ECO:0000256" key="1">
    <source>
        <dbReference type="ARBA" id="ARBA00001962"/>
    </source>
</evidence>
<dbReference type="Proteomes" id="UP001595075">
    <property type="component" value="Unassembled WGS sequence"/>
</dbReference>
<evidence type="ECO:0000256" key="3">
    <source>
        <dbReference type="ARBA" id="ARBA00011738"/>
    </source>
</evidence>